<protein>
    <recommendedName>
        <fullName evidence="4">Secreted protein</fullName>
    </recommendedName>
</protein>
<name>A0A6A5QRS7_AMPQU</name>
<feature type="chain" id="PRO_5025437433" description="Secreted protein" evidence="1">
    <location>
        <begin position="22"/>
        <end position="82"/>
    </location>
</feature>
<evidence type="ECO:0008006" key="4">
    <source>
        <dbReference type="Google" id="ProtNLM"/>
    </source>
</evidence>
<evidence type="ECO:0000313" key="2">
    <source>
        <dbReference type="EMBL" id="KAF1918079.1"/>
    </source>
</evidence>
<reference evidence="2" key="1">
    <citation type="journal article" date="2020" name="Stud. Mycol.">
        <title>101 Dothideomycetes genomes: a test case for predicting lifestyles and emergence of pathogens.</title>
        <authorList>
            <person name="Haridas S."/>
            <person name="Albert R."/>
            <person name="Binder M."/>
            <person name="Bloem J."/>
            <person name="Labutti K."/>
            <person name="Salamov A."/>
            <person name="Andreopoulos B."/>
            <person name="Baker S."/>
            <person name="Barry K."/>
            <person name="Bills G."/>
            <person name="Bluhm B."/>
            <person name="Cannon C."/>
            <person name="Castanera R."/>
            <person name="Culley D."/>
            <person name="Daum C."/>
            <person name="Ezra D."/>
            <person name="Gonzalez J."/>
            <person name="Henrissat B."/>
            <person name="Kuo A."/>
            <person name="Liang C."/>
            <person name="Lipzen A."/>
            <person name="Lutzoni F."/>
            <person name="Magnuson J."/>
            <person name="Mondo S."/>
            <person name="Nolan M."/>
            <person name="Ohm R."/>
            <person name="Pangilinan J."/>
            <person name="Park H.-J."/>
            <person name="Ramirez L."/>
            <person name="Alfaro M."/>
            <person name="Sun H."/>
            <person name="Tritt A."/>
            <person name="Yoshinaga Y."/>
            <person name="Zwiers L.-H."/>
            <person name="Turgeon B."/>
            <person name="Goodwin S."/>
            <person name="Spatafora J."/>
            <person name="Crous P."/>
            <person name="Grigoriev I."/>
        </authorList>
    </citation>
    <scope>NUCLEOTIDE SEQUENCE</scope>
    <source>
        <strain evidence="2">HMLAC05119</strain>
    </source>
</reference>
<evidence type="ECO:0000256" key="1">
    <source>
        <dbReference type="SAM" id="SignalP"/>
    </source>
</evidence>
<accession>A0A6A5QRS7</accession>
<keyword evidence="1" id="KW-0732">Signal</keyword>
<proteinExistence type="predicted"/>
<sequence length="82" mass="9837">MLVLMLTLLMMSVLFWQVTLSFFFDERYESVVHMCSLSDGEFYHARCAKTWHCSSDWLSVAHCYTWRLQCSDFLLTYTFGNW</sequence>
<organism evidence="2 3">
    <name type="scientific">Ampelomyces quisqualis</name>
    <name type="common">Powdery mildew agent</name>
    <dbReference type="NCBI Taxonomy" id="50730"/>
    <lineage>
        <taxon>Eukaryota</taxon>
        <taxon>Fungi</taxon>
        <taxon>Dikarya</taxon>
        <taxon>Ascomycota</taxon>
        <taxon>Pezizomycotina</taxon>
        <taxon>Dothideomycetes</taxon>
        <taxon>Pleosporomycetidae</taxon>
        <taxon>Pleosporales</taxon>
        <taxon>Pleosporineae</taxon>
        <taxon>Phaeosphaeriaceae</taxon>
        <taxon>Ampelomyces</taxon>
    </lineage>
</organism>
<feature type="signal peptide" evidence="1">
    <location>
        <begin position="1"/>
        <end position="21"/>
    </location>
</feature>
<evidence type="ECO:0000313" key="3">
    <source>
        <dbReference type="Proteomes" id="UP000800096"/>
    </source>
</evidence>
<dbReference type="Proteomes" id="UP000800096">
    <property type="component" value="Unassembled WGS sequence"/>
</dbReference>
<keyword evidence="3" id="KW-1185">Reference proteome</keyword>
<dbReference type="AlphaFoldDB" id="A0A6A5QRS7"/>
<dbReference type="EMBL" id="ML979134">
    <property type="protein sequence ID" value="KAF1918079.1"/>
    <property type="molecule type" value="Genomic_DNA"/>
</dbReference>
<gene>
    <name evidence="2" type="ORF">BDU57DRAFT_514641</name>
</gene>